<geneLocation type="plasmid" evidence="9">
    <name>pRHBSTW-00177_6</name>
</geneLocation>
<evidence type="ECO:0000313" key="11">
    <source>
        <dbReference type="Proteomes" id="UP000528199"/>
    </source>
</evidence>
<feature type="region of interest" description="Disordered" evidence="5">
    <location>
        <begin position="89"/>
        <end position="108"/>
    </location>
</feature>
<evidence type="ECO:0000256" key="6">
    <source>
        <dbReference type="SAM" id="Phobius"/>
    </source>
</evidence>
<evidence type="ECO:0000256" key="5">
    <source>
        <dbReference type="SAM" id="MobiDB-lite"/>
    </source>
</evidence>
<evidence type="ECO:0000313" key="7">
    <source>
        <dbReference type="EMBL" id="EFH0046091.1"/>
    </source>
</evidence>
<evidence type="ECO:0000313" key="9">
    <source>
        <dbReference type="EMBL" id="QLZ00159.1"/>
    </source>
</evidence>
<keyword evidence="2 6" id="KW-0812">Transmembrane</keyword>
<evidence type="ECO:0000256" key="1">
    <source>
        <dbReference type="ARBA" id="ARBA00004370"/>
    </source>
</evidence>
<reference evidence="8 12" key="3">
    <citation type="submission" date="2021-01" db="EMBL/GenBank/DDBJ databases">
        <title>Genomes of Escherichia coli STEC strains from raw meat-based diets for companion animals.</title>
        <authorList>
            <person name="Stevens M.J.A."/>
            <person name="Stephan R."/>
        </authorList>
    </citation>
    <scope>NUCLEOTIDE SEQUENCE [LARGE SCALE GENOMIC DNA]</scope>
    <source>
        <strain evidence="8 12">LSC1-58</strain>
    </source>
</reference>
<evidence type="ECO:0000256" key="2">
    <source>
        <dbReference type="ARBA" id="ARBA00022692"/>
    </source>
</evidence>
<dbReference type="AlphaFoldDB" id="A0A2I6TCA0"/>
<keyword evidence="9" id="KW-0614">Plasmid</keyword>
<dbReference type="InterPro" id="IPR016704">
    <property type="entry name" value="Conjugal_tfr_TrbD"/>
</dbReference>
<evidence type="ECO:0000256" key="3">
    <source>
        <dbReference type="ARBA" id="ARBA00022989"/>
    </source>
</evidence>
<dbReference type="RefSeq" id="WP_001208102.1">
    <property type="nucleotide sequence ID" value="NZ_AP022551.1"/>
</dbReference>
<proteinExistence type="predicted"/>
<comment type="subcellular location">
    <subcellularLocation>
        <location evidence="1">Membrane</location>
    </subcellularLocation>
</comment>
<sequence length="108" mass="12454">MALRTIPIRRAASRTNLFMGGDRELVMFSILLAAVLIFMSQDWIAVGIGIVMWGGSLFLLRKMAKSDPMLRHVYLRSLKYNQPYYAPRATPFRKNTGTQGKRYERVKK</sequence>
<name>A0A2I6TCA0_ECOLX</name>
<evidence type="ECO:0000313" key="8">
    <source>
        <dbReference type="EMBL" id="MBL6236554.1"/>
    </source>
</evidence>
<reference evidence="7 11" key="1">
    <citation type="submission" date="2018-08" db="EMBL/GenBank/DDBJ databases">
        <authorList>
            <consortium name="PulseNet: The National Subtyping Network for Foodborne Disease Surveillance"/>
            <person name="Tarr C.L."/>
            <person name="Trees E."/>
            <person name="Katz L.S."/>
            <person name="Carleton-Romer H.A."/>
            <person name="Stroika S."/>
            <person name="Kucerova Z."/>
            <person name="Roache K.F."/>
            <person name="Sabol A.L."/>
            <person name="Besser J."/>
            <person name="Gerner-Smidt P."/>
        </authorList>
    </citation>
    <scope>NUCLEOTIDE SEQUENCE [LARGE SCALE GENOMIC DNA]</scope>
    <source>
        <strain evidence="7 11">PNUSAE004760</strain>
    </source>
</reference>
<dbReference type="GO" id="GO:0016020">
    <property type="term" value="C:membrane"/>
    <property type="evidence" value="ECO:0007669"/>
    <property type="project" value="UniProtKB-SubCell"/>
</dbReference>
<dbReference type="EMBL" id="AASUOH010000069">
    <property type="protein sequence ID" value="EFH0046091.1"/>
    <property type="molecule type" value="Genomic_DNA"/>
</dbReference>
<dbReference type="InterPro" id="IPR007792">
    <property type="entry name" value="T4SS_VirB3/TrbD/AvhB"/>
</dbReference>
<evidence type="ECO:0000313" key="12">
    <source>
        <dbReference type="Proteomes" id="UP000615017"/>
    </source>
</evidence>
<dbReference type="EMBL" id="CP056799">
    <property type="protein sequence ID" value="QLZ00159.1"/>
    <property type="molecule type" value="Genomic_DNA"/>
</dbReference>
<dbReference type="PIRSF" id="PIRSF017854">
    <property type="entry name" value="T4SS_TrbD"/>
    <property type="match status" value="1"/>
</dbReference>
<evidence type="ECO:0000256" key="4">
    <source>
        <dbReference type="ARBA" id="ARBA00023136"/>
    </source>
</evidence>
<dbReference type="Proteomes" id="UP000512182">
    <property type="component" value="Plasmid pRHBSTW-00177_6"/>
</dbReference>
<keyword evidence="3 6" id="KW-1133">Transmembrane helix</keyword>
<dbReference type="Pfam" id="PF05101">
    <property type="entry name" value="VirB3"/>
    <property type="match status" value="1"/>
</dbReference>
<organism evidence="7 11">
    <name type="scientific">Escherichia coli</name>
    <dbReference type="NCBI Taxonomy" id="562"/>
    <lineage>
        <taxon>Bacteria</taxon>
        <taxon>Pseudomonadati</taxon>
        <taxon>Pseudomonadota</taxon>
        <taxon>Gammaproteobacteria</taxon>
        <taxon>Enterobacterales</taxon>
        <taxon>Enterobacteriaceae</taxon>
        <taxon>Escherichia</taxon>
    </lineage>
</organism>
<feature type="transmembrane region" description="Helical" evidence="6">
    <location>
        <begin position="21"/>
        <end position="38"/>
    </location>
</feature>
<dbReference type="NCBIfam" id="NF010395">
    <property type="entry name" value="PRK13823.1"/>
    <property type="match status" value="1"/>
</dbReference>
<keyword evidence="4 6" id="KW-0472">Membrane</keyword>
<gene>
    <name evidence="7" type="ORF">BKL28_005000</name>
    <name evidence="9" type="ORF">HV109_26790</name>
    <name evidence="8" type="ORF">JNA65_22050</name>
</gene>
<dbReference type="Proteomes" id="UP000528199">
    <property type="component" value="Unassembled WGS sequence"/>
</dbReference>
<dbReference type="EMBL" id="JAETYZ010000036">
    <property type="protein sequence ID" value="MBL6236554.1"/>
    <property type="molecule type" value="Genomic_DNA"/>
</dbReference>
<feature type="transmembrane region" description="Helical" evidence="6">
    <location>
        <begin position="44"/>
        <end position="61"/>
    </location>
</feature>
<protein>
    <submittedName>
        <fullName evidence="7 8">Conjugal transfer protein</fullName>
    </submittedName>
    <submittedName>
        <fullName evidence="9">VirB3 family type IV secretion system protein</fullName>
    </submittedName>
</protein>
<reference evidence="9 10" key="2">
    <citation type="submission" date="2020-06" db="EMBL/GenBank/DDBJ databases">
        <title>REHAB project genomes.</title>
        <authorList>
            <person name="Shaw L.P."/>
        </authorList>
    </citation>
    <scope>NUCLEOTIDE SEQUENCE [LARGE SCALE GENOMIC DNA]</scope>
    <source>
        <strain evidence="9 10">RHBSTW-00177</strain>
        <plasmid evidence="9">pRHBSTW-00177_6</plasmid>
        <plasmid evidence="10">prhbstw-00177_6</plasmid>
    </source>
</reference>
<evidence type="ECO:0000313" key="10">
    <source>
        <dbReference type="Proteomes" id="UP000512182"/>
    </source>
</evidence>
<dbReference type="Proteomes" id="UP000615017">
    <property type="component" value="Unassembled WGS sequence"/>
</dbReference>
<accession>A0A2I6TCA0</accession>
<geneLocation type="plasmid" evidence="10">
    <name>prhbstw-00177_6</name>
</geneLocation>